<name>A0A2N3G6X5_9ACTN</name>
<dbReference type="Proteomes" id="UP000233654">
    <property type="component" value="Unassembled WGS sequence"/>
</dbReference>
<evidence type="ECO:0000313" key="6">
    <source>
        <dbReference type="EMBL" id="PKQ28475.1"/>
    </source>
</evidence>
<dbReference type="GO" id="GO:0005524">
    <property type="term" value="F:ATP binding"/>
    <property type="evidence" value="ECO:0007669"/>
    <property type="project" value="UniProtKB-KW"/>
</dbReference>
<dbReference type="SUPFAM" id="SSF52540">
    <property type="entry name" value="P-loop containing nucleoside triphosphate hydrolases"/>
    <property type="match status" value="1"/>
</dbReference>
<dbReference type="Pfam" id="PF00005">
    <property type="entry name" value="ABC_tran"/>
    <property type="match status" value="1"/>
</dbReference>
<dbReference type="EMBL" id="PHEX01000015">
    <property type="protein sequence ID" value="PKQ28475.1"/>
    <property type="molecule type" value="Genomic_DNA"/>
</dbReference>
<organism evidence="6 7">
    <name type="scientific">Candidatus Anoxymicrobium japonicum</name>
    <dbReference type="NCBI Taxonomy" id="2013648"/>
    <lineage>
        <taxon>Bacteria</taxon>
        <taxon>Bacillati</taxon>
        <taxon>Actinomycetota</taxon>
        <taxon>Candidatus Geothermincolia</taxon>
        <taxon>Candidatus Geothermincolales</taxon>
        <taxon>Candidatus Anoxymicrobiaceae</taxon>
        <taxon>Candidatus Anoxymicrobium</taxon>
    </lineage>
</organism>
<protein>
    <recommendedName>
        <fullName evidence="5">ABC transporter domain-containing protein</fullName>
    </recommendedName>
</protein>
<dbReference type="InterPro" id="IPR027417">
    <property type="entry name" value="P-loop_NTPase"/>
</dbReference>
<evidence type="ECO:0000256" key="1">
    <source>
        <dbReference type="ARBA" id="ARBA00005417"/>
    </source>
</evidence>
<keyword evidence="2" id="KW-0813">Transport</keyword>
<dbReference type="AlphaFoldDB" id="A0A2N3G6X5"/>
<reference evidence="6 7" key="1">
    <citation type="journal article" date="2017" name="ISME J.">
        <title>Potential for microbial H2 and metal transformations associated with novel bacteria and archaea in deep terrestrial subsurface sediments.</title>
        <authorList>
            <person name="Hernsdorf A.W."/>
            <person name="Amano Y."/>
            <person name="Miyakawa K."/>
            <person name="Ise K."/>
            <person name="Suzuki Y."/>
            <person name="Anantharaman K."/>
            <person name="Probst A."/>
            <person name="Burstein D."/>
            <person name="Thomas B.C."/>
            <person name="Banfield J.F."/>
        </authorList>
    </citation>
    <scope>NUCLEOTIDE SEQUENCE [LARGE SCALE GENOMIC DNA]</scope>
    <source>
        <strain evidence="6">HGW-Actinobacteria-3</strain>
    </source>
</reference>
<proteinExistence type="inferred from homology"/>
<dbReference type="InterPro" id="IPR003593">
    <property type="entry name" value="AAA+_ATPase"/>
</dbReference>
<comment type="similarity">
    <text evidence="1">Belongs to the ABC transporter superfamily.</text>
</comment>
<keyword evidence="4" id="KW-0067">ATP-binding</keyword>
<evidence type="ECO:0000313" key="7">
    <source>
        <dbReference type="Proteomes" id="UP000233654"/>
    </source>
</evidence>
<dbReference type="SMART" id="SM00382">
    <property type="entry name" value="AAA"/>
    <property type="match status" value="1"/>
</dbReference>
<keyword evidence="3" id="KW-0547">Nucleotide-binding</keyword>
<evidence type="ECO:0000259" key="5">
    <source>
        <dbReference type="PROSITE" id="PS50893"/>
    </source>
</evidence>
<feature type="domain" description="ABC transporter" evidence="5">
    <location>
        <begin position="2"/>
        <end position="230"/>
    </location>
</feature>
<sequence length="298" mass="32648">MKKTFRVGAATRRRAAVEDLSLGADHGDVFGLLGPNGAGKTTTLKMLLGLVFPDEGSGALLGKPLGDRSVHARLGFLPEQTYFYDFLTAEKGLALYGKFFGLSGNALKMKSVELLELVGLRRDSHLTLDKYSKGMLQRFGLAQALLNDPELVILDEPSSGLDPVGQKEVRDILLHLKEQGKTIFVSSHQLSEVENICDSVSIMNAGRSVKEGNLSELLTVSGLTRVTVRGEDPVARERFRFARSVEQGDGLTVMEVESSDTYRVIETARSLDMELVSVQPYHMSLENLFLQTIKEASS</sequence>
<evidence type="ECO:0000256" key="3">
    <source>
        <dbReference type="ARBA" id="ARBA00022741"/>
    </source>
</evidence>
<comment type="caution">
    <text evidence="6">The sequence shown here is derived from an EMBL/GenBank/DDBJ whole genome shotgun (WGS) entry which is preliminary data.</text>
</comment>
<evidence type="ECO:0000256" key="2">
    <source>
        <dbReference type="ARBA" id="ARBA00022448"/>
    </source>
</evidence>
<dbReference type="PANTHER" id="PTHR43335">
    <property type="entry name" value="ABC TRANSPORTER, ATP-BINDING PROTEIN"/>
    <property type="match status" value="1"/>
</dbReference>
<evidence type="ECO:0000256" key="4">
    <source>
        <dbReference type="ARBA" id="ARBA00022840"/>
    </source>
</evidence>
<dbReference type="PROSITE" id="PS50893">
    <property type="entry name" value="ABC_TRANSPORTER_2"/>
    <property type="match status" value="1"/>
</dbReference>
<gene>
    <name evidence="6" type="ORF">CVT63_02615</name>
</gene>
<dbReference type="InterPro" id="IPR017871">
    <property type="entry name" value="ABC_transporter-like_CS"/>
</dbReference>
<dbReference type="CDD" id="cd03230">
    <property type="entry name" value="ABC_DR_subfamily_A"/>
    <property type="match status" value="1"/>
</dbReference>
<dbReference type="InterPro" id="IPR003439">
    <property type="entry name" value="ABC_transporter-like_ATP-bd"/>
</dbReference>
<dbReference type="GO" id="GO:0016887">
    <property type="term" value="F:ATP hydrolysis activity"/>
    <property type="evidence" value="ECO:0007669"/>
    <property type="project" value="InterPro"/>
</dbReference>
<accession>A0A2N3G6X5</accession>
<dbReference type="PROSITE" id="PS00211">
    <property type="entry name" value="ABC_TRANSPORTER_1"/>
    <property type="match status" value="1"/>
</dbReference>
<dbReference type="Gene3D" id="3.40.50.300">
    <property type="entry name" value="P-loop containing nucleotide triphosphate hydrolases"/>
    <property type="match status" value="1"/>
</dbReference>